<name>A0ACA9PCY6_9GLOM</name>
<dbReference type="Proteomes" id="UP000789366">
    <property type="component" value="Unassembled WGS sequence"/>
</dbReference>
<gene>
    <name evidence="1" type="ORF">SPELUC_LOCUS11402</name>
</gene>
<sequence>TVPENTQKATAKWVKILENWQHDARYKYKIKTVTNKNQLEQKKTKFILKIQQVNKNKEYVLSSLINCIKLLKTLNGKIKKLKKEGLVSHHYNHLTDTELQTIFQHYIIANNTPQEQFEFSSNSGIHFKKYSQKNNQDGINGNSDALIIPVLSDPKDVTINTTMFITGHKSESSYRIYAHPSNKQKEDALSLLIDSIETLSSDSQESEALAKI</sequence>
<accession>A0ACA9PCY6</accession>
<protein>
    <submittedName>
        <fullName evidence="1">8589_t:CDS:1</fullName>
    </submittedName>
</protein>
<reference evidence="1" key="1">
    <citation type="submission" date="2021-06" db="EMBL/GenBank/DDBJ databases">
        <authorList>
            <person name="Kallberg Y."/>
            <person name="Tangrot J."/>
            <person name="Rosling A."/>
        </authorList>
    </citation>
    <scope>NUCLEOTIDE SEQUENCE</scope>
    <source>
        <strain evidence="1">28 12/20/2015</strain>
    </source>
</reference>
<evidence type="ECO:0000313" key="2">
    <source>
        <dbReference type="Proteomes" id="UP000789366"/>
    </source>
</evidence>
<keyword evidence="2" id="KW-1185">Reference proteome</keyword>
<feature type="non-terminal residue" evidence="1">
    <location>
        <position position="212"/>
    </location>
</feature>
<feature type="non-terminal residue" evidence="1">
    <location>
        <position position="1"/>
    </location>
</feature>
<organism evidence="1 2">
    <name type="scientific">Cetraspora pellucida</name>
    <dbReference type="NCBI Taxonomy" id="1433469"/>
    <lineage>
        <taxon>Eukaryota</taxon>
        <taxon>Fungi</taxon>
        <taxon>Fungi incertae sedis</taxon>
        <taxon>Mucoromycota</taxon>
        <taxon>Glomeromycotina</taxon>
        <taxon>Glomeromycetes</taxon>
        <taxon>Diversisporales</taxon>
        <taxon>Gigasporaceae</taxon>
        <taxon>Cetraspora</taxon>
    </lineage>
</organism>
<evidence type="ECO:0000313" key="1">
    <source>
        <dbReference type="EMBL" id="CAG8703579.1"/>
    </source>
</evidence>
<dbReference type="EMBL" id="CAJVPW010024116">
    <property type="protein sequence ID" value="CAG8703579.1"/>
    <property type="molecule type" value="Genomic_DNA"/>
</dbReference>
<proteinExistence type="predicted"/>
<comment type="caution">
    <text evidence="1">The sequence shown here is derived from an EMBL/GenBank/DDBJ whole genome shotgun (WGS) entry which is preliminary data.</text>
</comment>